<comment type="caution">
    <text evidence="2">The sequence shown here is derived from an EMBL/GenBank/DDBJ whole genome shotgun (WGS) entry which is preliminary data.</text>
</comment>
<evidence type="ECO:0000313" key="3">
    <source>
        <dbReference type="Proteomes" id="UP000242877"/>
    </source>
</evidence>
<name>A0A167W1B0_9EURO</name>
<dbReference type="EMBL" id="AZGZ01000027">
    <property type="protein sequence ID" value="KZZ88288.1"/>
    <property type="molecule type" value="Genomic_DNA"/>
</dbReference>
<accession>A0A167W1B0</accession>
<dbReference type="Proteomes" id="UP000242877">
    <property type="component" value="Unassembled WGS sequence"/>
</dbReference>
<organism evidence="2 3">
    <name type="scientific">Ascosphaera apis ARSEF 7405</name>
    <dbReference type="NCBI Taxonomy" id="392613"/>
    <lineage>
        <taxon>Eukaryota</taxon>
        <taxon>Fungi</taxon>
        <taxon>Dikarya</taxon>
        <taxon>Ascomycota</taxon>
        <taxon>Pezizomycotina</taxon>
        <taxon>Eurotiomycetes</taxon>
        <taxon>Eurotiomycetidae</taxon>
        <taxon>Onygenales</taxon>
        <taxon>Ascosphaeraceae</taxon>
        <taxon>Ascosphaera</taxon>
    </lineage>
</organism>
<keyword evidence="3" id="KW-1185">Reference proteome</keyword>
<dbReference type="PANTHER" id="PTHR37315:SF1">
    <property type="entry name" value="UPF0311 PROTEIN BLR7842"/>
    <property type="match status" value="1"/>
</dbReference>
<dbReference type="OrthoDB" id="2544694at2759"/>
<evidence type="ECO:0000313" key="2">
    <source>
        <dbReference type="EMBL" id="KZZ88288.1"/>
    </source>
</evidence>
<dbReference type="PANTHER" id="PTHR37315">
    <property type="entry name" value="UPF0311 PROTEIN BLR7842"/>
    <property type="match status" value="1"/>
</dbReference>
<dbReference type="AlphaFoldDB" id="A0A167W1B0"/>
<sequence>MTNPSSVEHTPSPGNAYFPETHPMRAPHMEFVYRLQAEMAEGPNSGYEVPKPNGGSTSWSVGNIASGTVKGPGINGIVLPNSGADWAEELFCDKVFYRLNARYAIKTDDGHYIIIEAHGIFRLGPGVPMAEGSAPPELESQDMVEYFSHLTFKAGEGPYNWMNNVVCVGVMQMVKNTVCIDCWRLTNFPGVPAEDLKLEKESKLPRRPDL</sequence>
<proteinExistence type="predicted"/>
<dbReference type="Gene3D" id="2.40.160.20">
    <property type="match status" value="1"/>
</dbReference>
<dbReference type="InterPro" id="IPR020915">
    <property type="entry name" value="UPF0311"/>
</dbReference>
<evidence type="ECO:0000256" key="1">
    <source>
        <dbReference type="SAM" id="MobiDB-lite"/>
    </source>
</evidence>
<feature type="compositionally biased region" description="Polar residues" evidence="1">
    <location>
        <begin position="1"/>
        <end position="13"/>
    </location>
</feature>
<protein>
    <submittedName>
        <fullName evidence="2">Outer membrane protein, beta-barrel</fullName>
    </submittedName>
</protein>
<dbReference type="VEuPathDB" id="FungiDB:AAP_05109"/>
<dbReference type="Pfam" id="PF11578">
    <property type="entry name" value="DUF3237"/>
    <property type="match status" value="1"/>
</dbReference>
<feature type="region of interest" description="Disordered" evidence="1">
    <location>
        <begin position="1"/>
        <end position="20"/>
    </location>
</feature>
<gene>
    <name evidence="2" type="ORF">AAP_05109</name>
</gene>
<reference evidence="2 3" key="1">
    <citation type="journal article" date="2016" name="Genome Biol. Evol.">
        <title>Divergent and convergent evolution of fungal pathogenicity.</title>
        <authorList>
            <person name="Shang Y."/>
            <person name="Xiao G."/>
            <person name="Zheng P."/>
            <person name="Cen K."/>
            <person name="Zhan S."/>
            <person name="Wang C."/>
        </authorList>
    </citation>
    <scope>NUCLEOTIDE SEQUENCE [LARGE SCALE GENOMIC DNA]</scope>
    <source>
        <strain evidence="2 3">ARSEF 7405</strain>
    </source>
</reference>